<feature type="signal peptide" evidence="1">
    <location>
        <begin position="1"/>
        <end position="32"/>
    </location>
</feature>
<dbReference type="STRING" id="1391627.SAMN05216464_104253"/>
<dbReference type="EMBL" id="FNAI01000004">
    <property type="protein sequence ID" value="SDE18226.1"/>
    <property type="molecule type" value="Genomic_DNA"/>
</dbReference>
<proteinExistence type="predicted"/>
<evidence type="ECO:0000313" key="3">
    <source>
        <dbReference type="Proteomes" id="UP000199072"/>
    </source>
</evidence>
<sequence>MLYLIFKNYFAMKNRIFFFFTCMVLGGFTATAQVKFSNDIEGKPYMEKSDTEIEGNPYLIPDWVIGSVVLGNGKTGTLKLRYNIAKDELSFENPKDTSSLNFIDVVKSFTLNPFKIDESNLLPLVFDSGFPAIDNQTTATYYQVIGGGKVKLLKHYKKKIEISKAFNSATSTQTFVLADSYYLLINGQMSKIKPTQKTIAAAFKDKEPQLQTYLKTNSIDYKSDADLAKLFGYYNSL</sequence>
<keyword evidence="1" id="KW-0732">Signal</keyword>
<evidence type="ECO:0000256" key="1">
    <source>
        <dbReference type="SAM" id="SignalP"/>
    </source>
</evidence>
<gene>
    <name evidence="2" type="ORF">SAMN05216464_104253</name>
</gene>
<organism evidence="2 3">
    <name type="scientific">Mucilaginibacter pineti</name>
    <dbReference type="NCBI Taxonomy" id="1391627"/>
    <lineage>
        <taxon>Bacteria</taxon>
        <taxon>Pseudomonadati</taxon>
        <taxon>Bacteroidota</taxon>
        <taxon>Sphingobacteriia</taxon>
        <taxon>Sphingobacteriales</taxon>
        <taxon>Sphingobacteriaceae</taxon>
        <taxon>Mucilaginibacter</taxon>
    </lineage>
</organism>
<dbReference type="AlphaFoldDB" id="A0A1G7AW94"/>
<protein>
    <submittedName>
        <fullName evidence="2">Uncharacterized protein</fullName>
    </submittedName>
</protein>
<evidence type="ECO:0000313" key="2">
    <source>
        <dbReference type="EMBL" id="SDE18226.1"/>
    </source>
</evidence>
<accession>A0A1G7AW94</accession>
<dbReference type="Proteomes" id="UP000199072">
    <property type="component" value="Unassembled WGS sequence"/>
</dbReference>
<keyword evidence="3" id="KW-1185">Reference proteome</keyword>
<feature type="chain" id="PRO_5011746764" evidence="1">
    <location>
        <begin position="33"/>
        <end position="237"/>
    </location>
</feature>
<name>A0A1G7AW94_9SPHI</name>
<reference evidence="2 3" key="1">
    <citation type="submission" date="2016-10" db="EMBL/GenBank/DDBJ databases">
        <authorList>
            <person name="de Groot N.N."/>
        </authorList>
    </citation>
    <scope>NUCLEOTIDE SEQUENCE [LARGE SCALE GENOMIC DNA]</scope>
    <source>
        <strain evidence="2 3">47C3B</strain>
    </source>
</reference>